<name>A0A8R1IU05_CAEJA</name>
<proteinExistence type="predicted"/>
<organism evidence="1 2">
    <name type="scientific">Caenorhabditis japonica</name>
    <dbReference type="NCBI Taxonomy" id="281687"/>
    <lineage>
        <taxon>Eukaryota</taxon>
        <taxon>Metazoa</taxon>
        <taxon>Ecdysozoa</taxon>
        <taxon>Nematoda</taxon>
        <taxon>Chromadorea</taxon>
        <taxon>Rhabditida</taxon>
        <taxon>Rhabditina</taxon>
        <taxon>Rhabditomorpha</taxon>
        <taxon>Rhabditoidea</taxon>
        <taxon>Rhabditidae</taxon>
        <taxon>Peloderinae</taxon>
        <taxon>Caenorhabditis</taxon>
    </lineage>
</organism>
<evidence type="ECO:0000313" key="2">
    <source>
        <dbReference type="Proteomes" id="UP000005237"/>
    </source>
</evidence>
<evidence type="ECO:0000313" key="1">
    <source>
        <dbReference type="EnsemblMetazoa" id="CJA38093.1"/>
    </source>
</evidence>
<protein>
    <submittedName>
        <fullName evidence="1">Uncharacterized protein</fullName>
    </submittedName>
</protein>
<dbReference type="AlphaFoldDB" id="A0A8R1IU05"/>
<sequence length="40" mass="4589">MLNSKTDQPGTINFYGAHKAILCDAIRWMDGWMDRQMGES</sequence>
<accession>A0A8R1IU05</accession>
<keyword evidence="2" id="KW-1185">Reference proteome</keyword>
<reference evidence="2" key="1">
    <citation type="submission" date="2010-08" db="EMBL/GenBank/DDBJ databases">
        <authorList>
            <consortium name="Caenorhabditis japonica Sequencing Consortium"/>
            <person name="Wilson R.K."/>
        </authorList>
    </citation>
    <scope>NUCLEOTIDE SEQUENCE [LARGE SCALE GENOMIC DNA]</scope>
    <source>
        <strain evidence="2">DF5081</strain>
    </source>
</reference>
<dbReference type="Proteomes" id="UP000005237">
    <property type="component" value="Unassembled WGS sequence"/>
</dbReference>
<dbReference type="EnsemblMetazoa" id="CJA38093.1">
    <property type="protein sequence ID" value="CJA38093.1"/>
    <property type="gene ID" value="WBGene00213940"/>
</dbReference>
<reference evidence="1" key="2">
    <citation type="submission" date="2022-06" db="UniProtKB">
        <authorList>
            <consortium name="EnsemblMetazoa"/>
        </authorList>
    </citation>
    <scope>IDENTIFICATION</scope>
    <source>
        <strain evidence="1">DF5081</strain>
    </source>
</reference>